<evidence type="ECO:0000259" key="3">
    <source>
        <dbReference type="Pfam" id="PF20597"/>
    </source>
</evidence>
<keyword evidence="2" id="KW-1133">Transmembrane helix</keyword>
<evidence type="ECO:0000256" key="2">
    <source>
        <dbReference type="SAM" id="Phobius"/>
    </source>
</evidence>
<keyword evidence="5" id="KW-1185">Reference proteome</keyword>
<feature type="transmembrane region" description="Helical" evidence="2">
    <location>
        <begin position="361"/>
        <end position="379"/>
    </location>
</feature>
<keyword evidence="2" id="KW-0472">Membrane</keyword>
<dbReference type="InterPro" id="IPR026588">
    <property type="entry name" value="Choice_anch_A"/>
</dbReference>
<keyword evidence="2" id="KW-0812">Transmembrane</keyword>
<accession>A0A6L5GA72</accession>
<evidence type="ECO:0000256" key="1">
    <source>
        <dbReference type="SAM" id="MobiDB-lite"/>
    </source>
</evidence>
<feature type="compositionally biased region" description="Low complexity" evidence="1">
    <location>
        <begin position="284"/>
        <end position="328"/>
    </location>
</feature>
<dbReference type="Proteomes" id="UP000477750">
    <property type="component" value="Unassembled WGS sequence"/>
</dbReference>
<gene>
    <name evidence="4" type="ORF">GFD30_13480</name>
</gene>
<proteinExistence type="predicted"/>
<feature type="region of interest" description="Disordered" evidence="1">
    <location>
        <begin position="1"/>
        <end position="76"/>
    </location>
</feature>
<evidence type="ECO:0000313" key="5">
    <source>
        <dbReference type="Proteomes" id="UP000477750"/>
    </source>
</evidence>
<name>A0A6L5GA72_9ACTN</name>
<dbReference type="Pfam" id="PF20597">
    <property type="entry name" value="pAdhesive_15"/>
    <property type="match status" value="1"/>
</dbReference>
<evidence type="ECO:0000313" key="4">
    <source>
        <dbReference type="EMBL" id="MQM26577.1"/>
    </source>
</evidence>
<protein>
    <submittedName>
        <fullName evidence="4">Choice-of-anchor A family protein</fullName>
    </submittedName>
</protein>
<sequence length="389" mass="39940">MDRPESTETTSGHNGDNRSHDHLGPQWTTAIPEGPRRHSRPVRRISHLSGVHADRLGPAPPAAGRSEQPGGTLQPTIPTARARRARLLLLTAAAAATTARTTSADLFACNAIEVVMTDSAGNPVQKGEVASGQQIRITLTEGGTNVLNVTGEDLNNMADLVFVNQPTEQMPLLVNVDTGGTGGELDWEVATQAGISGAQAPYILWNFADATRLNIASGDSVEGSIFAPDADLTDVSSTNAEGQIVARNASFGTPNMNGGEIHYFPFAAELECETDTPTESPTASESPTDIPSPSDSPTDSPSPSDSPTDSPSDGSESPSDGTAGPSGSPSGGAAGPGSRDDEDPAGPGDFLTATGDSVRPLVIAAGALLAAGAVILLLATRRRKATRPE</sequence>
<organism evidence="4 5">
    <name type="scientific">Glycomyces albidus</name>
    <dbReference type="NCBI Taxonomy" id="2656774"/>
    <lineage>
        <taxon>Bacteria</taxon>
        <taxon>Bacillati</taxon>
        <taxon>Actinomycetota</taxon>
        <taxon>Actinomycetes</taxon>
        <taxon>Glycomycetales</taxon>
        <taxon>Glycomycetaceae</taxon>
        <taxon>Glycomyces</taxon>
    </lineage>
</organism>
<dbReference type="EMBL" id="WIAO01000015">
    <property type="protein sequence ID" value="MQM26577.1"/>
    <property type="molecule type" value="Genomic_DNA"/>
</dbReference>
<comment type="caution">
    <text evidence="4">The sequence shown here is derived from an EMBL/GenBank/DDBJ whole genome shotgun (WGS) entry which is preliminary data.</text>
</comment>
<dbReference type="NCBIfam" id="TIGR04215">
    <property type="entry name" value="choice_anch_A"/>
    <property type="match status" value="1"/>
</dbReference>
<feature type="domain" description="Choice-of-anchor A" evidence="3">
    <location>
        <begin position="92"/>
        <end position="263"/>
    </location>
</feature>
<dbReference type="AlphaFoldDB" id="A0A6L5GA72"/>
<feature type="region of interest" description="Disordered" evidence="1">
    <location>
        <begin position="273"/>
        <end position="354"/>
    </location>
</feature>
<feature type="compositionally biased region" description="Basic residues" evidence="1">
    <location>
        <begin position="37"/>
        <end position="46"/>
    </location>
</feature>
<reference evidence="4 5" key="1">
    <citation type="submission" date="2019-10" db="EMBL/GenBank/DDBJ databases">
        <title>Glycomyces albidus sp. nov., a novel actinomycete isolated from rhizosphere soil of wheat (Triticum aestivum L.).</title>
        <authorList>
            <person name="Qian L."/>
        </authorList>
    </citation>
    <scope>NUCLEOTIDE SEQUENCE [LARGE SCALE GENOMIC DNA]</scope>
    <source>
        <strain evidence="4 5">NEAU-7082</strain>
    </source>
</reference>